<feature type="transmembrane region" description="Helical" evidence="7">
    <location>
        <begin position="521"/>
        <end position="541"/>
    </location>
</feature>
<dbReference type="STRING" id="227316.GA0070604_1567"/>
<dbReference type="OrthoDB" id="5101691at2"/>
<keyword evidence="3 7" id="KW-0812">Transmembrane</keyword>
<protein>
    <submittedName>
        <fullName evidence="9">FtsX-like permease family protein</fullName>
    </submittedName>
</protein>
<keyword evidence="4 7" id="KW-1133">Transmembrane helix</keyword>
<evidence type="ECO:0000313" key="9">
    <source>
        <dbReference type="EMBL" id="SCL47828.1"/>
    </source>
</evidence>
<accession>A0A1C6U1Q9</accession>
<evidence type="ECO:0000256" key="6">
    <source>
        <dbReference type="ARBA" id="ARBA00038076"/>
    </source>
</evidence>
<evidence type="ECO:0000313" key="10">
    <source>
        <dbReference type="Proteomes" id="UP000199696"/>
    </source>
</evidence>
<comment type="similarity">
    <text evidence="6">Belongs to the ABC-4 integral membrane protein family.</text>
</comment>
<feature type="transmembrane region" description="Helical" evidence="7">
    <location>
        <begin position="976"/>
        <end position="1002"/>
    </location>
</feature>
<dbReference type="InterPro" id="IPR003838">
    <property type="entry name" value="ABC3_permease_C"/>
</dbReference>
<feature type="transmembrane region" description="Helical" evidence="7">
    <location>
        <begin position="298"/>
        <end position="320"/>
    </location>
</feature>
<feature type="transmembrane region" description="Helical" evidence="7">
    <location>
        <begin position="341"/>
        <end position="363"/>
    </location>
</feature>
<proteinExistence type="inferred from homology"/>
<gene>
    <name evidence="9" type="ORF">GA0070604_1567</name>
</gene>
<name>A0A1C6U1Q9_9ACTN</name>
<reference evidence="10" key="1">
    <citation type="submission" date="2016-06" db="EMBL/GenBank/DDBJ databases">
        <authorList>
            <person name="Varghese N."/>
            <person name="Submissions Spin"/>
        </authorList>
    </citation>
    <scope>NUCLEOTIDE SEQUENCE [LARGE SCALE GENOMIC DNA]</scope>
    <source>
        <strain evidence="10">DSM 44814</strain>
    </source>
</reference>
<dbReference type="Proteomes" id="UP000199696">
    <property type="component" value="Unassembled WGS sequence"/>
</dbReference>
<evidence type="ECO:0000256" key="7">
    <source>
        <dbReference type="SAM" id="Phobius"/>
    </source>
</evidence>
<organism evidence="9 10">
    <name type="scientific">Micromonospora eburnea</name>
    <dbReference type="NCBI Taxonomy" id="227316"/>
    <lineage>
        <taxon>Bacteria</taxon>
        <taxon>Bacillati</taxon>
        <taxon>Actinomycetota</taxon>
        <taxon>Actinomycetes</taxon>
        <taxon>Micromonosporales</taxon>
        <taxon>Micromonosporaceae</taxon>
        <taxon>Micromonospora</taxon>
    </lineage>
</organism>
<dbReference type="RefSeq" id="WP_091116561.1">
    <property type="nucleotide sequence ID" value="NZ_FMHY01000002.1"/>
</dbReference>
<keyword evidence="5 7" id="KW-0472">Membrane</keyword>
<evidence type="ECO:0000256" key="4">
    <source>
        <dbReference type="ARBA" id="ARBA00022989"/>
    </source>
</evidence>
<dbReference type="InterPro" id="IPR050250">
    <property type="entry name" value="Macrolide_Exporter_MacB"/>
</dbReference>
<evidence type="ECO:0000256" key="5">
    <source>
        <dbReference type="ARBA" id="ARBA00023136"/>
    </source>
</evidence>
<dbReference type="PANTHER" id="PTHR30572">
    <property type="entry name" value="MEMBRANE COMPONENT OF TRANSPORTER-RELATED"/>
    <property type="match status" value="1"/>
</dbReference>
<feature type="transmembrane region" description="Helical" evidence="7">
    <location>
        <begin position="1022"/>
        <end position="1044"/>
    </location>
</feature>
<sequence>MKLVWRRAVEARGLLLAAAIAALVAVALVTGLSDYNRRAVDAGQRAVLAAAPAEERSLLVSGSGGPDAAAYAERDRAVRAQFAGGLGGTAVSIAAARYGTGRELTGDLGAARIGNDPMFANLATLADLPAHAELTAGSWPTPGATPLQVTLPEKIAGQLGLRTGDRVPLYDRGAERASAVVVAGTWRPRDPSEPYWWLAPGVGDSQGSGAVTSYGPFALDQADFARTFPDSTSGAWVVVPDLAVVEPSRLARVKAAVATVAQKIPEATGLGSSAQTVSHLDRLADRLGRADLVGRSALLTPLLLIVVLGGYALVLVAALLNEDRRAQTALLRARGAARGQIAGLAVREATLVVAPALLLAPPLTAEAVRWIGADLLLADAALGQVWAVAVTAAVGCLLAMVMPALRRAGTYVADMAARSRPTRGAAVQRASVDLALVALAVLAWTQLRQYSSPLAGAGGQLGIDPLLAAAPTIGVLAGAVIALRLLPPATRFAERFVDRRPWTATILGMWQAGRRPHAGPVLLLALAVGSSTLAWSLMASWDRSQEDQARHTVGADLRLTERNGAAPGDRAAALAAVPGVERALPAWRDDIRLGRKDLPVSVVSLDATGAKGLLRLDDAVGDASASALLDRLTSGRPAPAGVTLPAGARQLSGTVRTPTSSPFGEPRVAVAALLTSDDGTSWRLPLAVGQGDRPVPFSIPLPETGGTPLRLAGFEADAGPATAYRYRLRLDGLRLTDAGGGTLPLALGAGWRLTDSLTGPGAPARFDGGTVDVTHEVKLPEGLLQFARQPPSRFAVVPTGDDPPVPALMTPGAAAALNLHDGDTVTLTLSGVSLSVKLVGLVAAVPATERDGILLNLPTAVDWLVRHTGTVRPISEWWLDTGGDHAAAAAAVADLPGTALLDRRQVAAEAARDPYWLGARTGLLAAALGAVLLALVGLAVDVWATTRHRMTEFAVLHTLGATPRLLARALLAEQSFLAGIGVGVGLLVGAGVAATMVPLVILTPAAGRPVPDAAFILPWAPVGATALGLLAVALTFSAVITAGIRQRVAAAQLRIGGER</sequence>
<evidence type="ECO:0000256" key="3">
    <source>
        <dbReference type="ARBA" id="ARBA00022692"/>
    </source>
</evidence>
<dbReference type="AlphaFoldDB" id="A0A1C6U1Q9"/>
<comment type="subcellular location">
    <subcellularLocation>
        <location evidence="1">Cell membrane</location>
        <topology evidence="1">Multi-pass membrane protein</topology>
    </subcellularLocation>
</comment>
<dbReference type="GO" id="GO:0005886">
    <property type="term" value="C:plasma membrane"/>
    <property type="evidence" value="ECO:0007669"/>
    <property type="project" value="UniProtKB-SubCell"/>
</dbReference>
<keyword evidence="2" id="KW-1003">Cell membrane</keyword>
<dbReference type="EMBL" id="FMHY01000002">
    <property type="protein sequence ID" value="SCL47828.1"/>
    <property type="molecule type" value="Genomic_DNA"/>
</dbReference>
<evidence type="ECO:0000259" key="8">
    <source>
        <dbReference type="Pfam" id="PF02687"/>
    </source>
</evidence>
<feature type="transmembrane region" description="Helical" evidence="7">
    <location>
        <begin position="466"/>
        <end position="486"/>
    </location>
</feature>
<evidence type="ECO:0000256" key="2">
    <source>
        <dbReference type="ARBA" id="ARBA00022475"/>
    </source>
</evidence>
<keyword evidence="10" id="KW-1185">Reference proteome</keyword>
<dbReference type="GO" id="GO:0022857">
    <property type="term" value="F:transmembrane transporter activity"/>
    <property type="evidence" value="ECO:0007669"/>
    <property type="project" value="TreeGrafter"/>
</dbReference>
<feature type="transmembrane region" description="Helical" evidence="7">
    <location>
        <begin position="922"/>
        <end position="944"/>
    </location>
</feature>
<evidence type="ECO:0000256" key="1">
    <source>
        <dbReference type="ARBA" id="ARBA00004651"/>
    </source>
</evidence>
<dbReference type="Pfam" id="PF02687">
    <property type="entry name" value="FtsX"/>
    <property type="match status" value="1"/>
</dbReference>
<feature type="transmembrane region" description="Helical" evidence="7">
    <location>
        <begin position="426"/>
        <end position="446"/>
    </location>
</feature>
<feature type="domain" description="ABC3 transporter permease C-terminal" evidence="8">
    <location>
        <begin position="926"/>
        <end position="1044"/>
    </location>
</feature>
<dbReference type="PANTHER" id="PTHR30572:SF4">
    <property type="entry name" value="ABC TRANSPORTER PERMEASE YTRF"/>
    <property type="match status" value="1"/>
</dbReference>
<feature type="transmembrane region" description="Helical" evidence="7">
    <location>
        <begin position="383"/>
        <end position="405"/>
    </location>
</feature>